<keyword evidence="3" id="KW-1185">Reference proteome</keyword>
<dbReference type="InterPro" id="IPR016169">
    <property type="entry name" value="FAD-bd_PCMH_sub2"/>
</dbReference>
<dbReference type="Pfam" id="PF08031">
    <property type="entry name" value="BBE"/>
    <property type="match status" value="1"/>
</dbReference>
<dbReference type="OrthoDB" id="75169at2759"/>
<evidence type="ECO:0000313" key="2">
    <source>
        <dbReference type="EMBL" id="KAF9983652.1"/>
    </source>
</evidence>
<accession>A0A9P6M9U8</accession>
<name>A0A9P6M9U8_9FUNG</name>
<comment type="caution">
    <text evidence="2">The sequence shown here is derived from an EMBL/GenBank/DDBJ whole genome shotgun (WGS) entry which is preliminary data.</text>
</comment>
<dbReference type="Pfam" id="PF02567">
    <property type="entry name" value="PhzC-PhzF"/>
    <property type="match status" value="1"/>
</dbReference>
<organism evidence="2 3">
    <name type="scientific">Modicella reniformis</name>
    <dbReference type="NCBI Taxonomy" id="1440133"/>
    <lineage>
        <taxon>Eukaryota</taxon>
        <taxon>Fungi</taxon>
        <taxon>Fungi incertae sedis</taxon>
        <taxon>Mucoromycota</taxon>
        <taxon>Mortierellomycotina</taxon>
        <taxon>Mortierellomycetes</taxon>
        <taxon>Mortierellales</taxon>
        <taxon>Mortierellaceae</taxon>
        <taxon>Modicella</taxon>
    </lineage>
</organism>
<dbReference type="Gene3D" id="3.10.310.10">
    <property type="entry name" value="Diaminopimelate Epimerase, Chain A, domain 1"/>
    <property type="match status" value="2"/>
</dbReference>
<dbReference type="Gene3D" id="3.40.462.20">
    <property type="match status" value="1"/>
</dbReference>
<dbReference type="NCBIfam" id="TIGR00654">
    <property type="entry name" value="PhzF_family"/>
    <property type="match status" value="1"/>
</dbReference>
<reference evidence="2" key="1">
    <citation type="journal article" date="2020" name="Fungal Divers.">
        <title>Resolving the Mortierellaceae phylogeny through synthesis of multi-gene phylogenetics and phylogenomics.</title>
        <authorList>
            <person name="Vandepol N."/>
            <person name="Liber J."/>
            <person name="Desiro A."/>
            <person name="Na H."/>
            <person name="Kennedy M."/>
            <person name="Barry K."/>
            <person name="Grigoriev I.V."/>
            <person name="Miller A.N."/>
            <person name="O'Donnell K."/>
            <person name="Stajich J.E."/>
            <person name="Bonito G."/>
        </authorList>
    </citation>
    <scope>NUCLEOTIDE SEQUENCE</scope>
    <source>
        <strain evidence="2">MES-2147</strain>
    </source>
</reference>
<feature type="domain" description="Berberine/berberine-like" evidence="1">
    <location>
        <begin position="40"/>
        <end position="81"/>
    </location>
</feature>
<dbReference type="EMBL" id="JAAAHW010003458">
    <property type="protein sequence ID" value="KAF9983652.1"/>
    <property type="molecule type" value="Genomic_DNA"/>
</dbReference>
<dbReference type="AlphaFoldDB" id="A0A9P6M9U8"/>
<dbReference type="GO" id="GO:0016491">
    <property type="term" value="F:oxidoreductase activity"/>
    <property type="evidence" value="ECO:0007669"/>
    <property type="project" value="InterPro"/>
</dbReference>
<proteinExistence type="predicted"/>
<dbReference type="Proteomes" id="UP000749646">
    <property type="component" value="Unassembled WGS sequence"/>
</dbReference>
<dbReference type="InterPro" id="IPR003719">
    <property type="entry name" value="Phenazine_PhzF-like"/>
</dbReference>
<dbReference type="GO" id="GO:0016853">
    <property type="term" value="F:isomerase activity"/>
    <property type="evidence" value="ECO:0007669"/>
    <property type="project" value="TreeGrafter"/>
</dbReference>
<dbReference type="GO" id="GO:0005737">
    <property type="term" value="C:cytoplasm"/>
    <property type="evidence" value="ECO:0007669"/>
    <property type="project" value="TreeGrafter"/>
</dbReference>
<dbReference type="SUPFAM" id="SSF54506">
    <property type="entry name" value="Diaminopimelate epimerase-like"/>
    <property type="match status" value="1"/>
</dbReference>
<dbReference type="PANTHER" id="PTHR13774:SF32">
    <property type="entry name" value="ANTISENSE-ENHANCING SEQUENCE 1"/>
    <property type="match status" value="1"/>
</dbReference>
<dbReference type="PANTHER" id="PTHR13774">
    <property type="entry name" value="PHENAZINE BIOSYNTHESIS PROTEIN"/>
    <property type="match status" value="1"/>
</dbReference>
<evidence type="ECO:0000259" key="1">
    <source>
        <dbReference type="Pfam" id="PF08031"/>
    </source>
</evidence>
<dbReference type="InterPro" id="IPR012951">
    <property type="entry name" value="BBE"/>
</dbReference>
<sequence length="384" mass="42229">MLPPMHIGVRHTPVVTQKSIAREVTAAIQYLRDITPGSGAYFNEADLNEPNWQHTFFGANYPRLKSIKNQVDPTGMFVCHHCVGNKGYLGNPLAVVVVLDPSLPVPLPEQMARFANWTNLSETTFLLPPTDPAKADYSVRIFTPSTELPFAGHPTLGTCKVFLEHTGTVNSKRKIIQDCGVGLVELVVSEDGSIAFVAPPLSKIGPVEEDKVVIACHAMGIDRNEVLDTQWIVNGPHWFALLVKDVETVMMAKRNPTEQSKHLKFGIIAKYHSDQRRGPLDPLFEVRTFPHAVGVDEDPVTGSFNAGAAQWLIGSGVAPASYIVAQGTAMGRRGRIMVRSEDSDTSKESKDQKDIKVWIGGHSVICIRGTVQIQQNTRSTRENY</sequence>
<evidence type="ECO:0000313" key="3">
    <source>
        <dbReference type="Proteomes" id="UP000749646"/>
    </source>
</evidence>
<gene>
    <name evidence="2" type="ORF">BGZ65_001582</name>
</gene>
<dbReference type="Gene3D" id="3.30.465.10">
    <property type="match status" value="1"/>
</dbReference>
<protein>
    <recommendedName>
        <fullName evidence="1">Berberine/berberine-like domain-containing protein</fullName>
    </recommendedName>
</protein>
<dbReference type="GO" id="GO:0050660">
    <property type="term" value="F:flavin adenine dinucleotide binding"/>
    <property type="evidence" value="ECO:0007669"/>
    <property type="project" value="InterPro"/>
</dbReference>